<proteinExistence type="inferred from homology"/>
<comment type="subcellular location">
    <subcellularLocation>
        <location evidence="1">Cell membrane</location>
        <topology evidence="1">Single-pass type II membrane protein</topology>
    </subcellularLocation>
</comment>
<gene>
    <name evidence="5" type="primary">105261681</name>
    <name evidence="7" type="synonym">LOC105261681</name>
</gene>
<dbReference type="RefSeq" id="XP_011291589.1">
    <property type="nucleotide sequence ID" value="XM_011293287.1"/>
</dbReference>
<evidence type="ECO:0000256" key="2">
    <source>
        <dbReference type="ARBA" id="ARBA00007357"/>
    </source>
</evidence>
<evidence type="ECO:0000313" key="7">
    <source>
        <dbReference type="RefSeq" id="XP_011291589.1"/>
    </source>
</evidence>
<dbReference type="KEGG" id="mde:105261681"/>
<dbReference type="GO" id="GO:0005886">
    <property type="term" value="C:plasma membrane"/>
    <property type="evidence" value="ECO:0007669"/>
    <property type="project" value="UniProtKB-SubCell"/>
</dbReference>
<dbReference type="Gene3D" id="3.40.390.10">
    <property type="entry name" value="Collagenase (Catalytic Domain)"/>
    <property type="match status" value="2"/>
</dbReference>
<dbReference type="Gene3D" id="1.10.1380.10">
    <property type="entry name" value="Neutral endopeptidase , domain2"/>
    <property type="match status" value="2"/>
</dbReference>
<dbReference type="InterPro" id="IPR000718">
    <property type="entry name" value="Peptidase_M13"/>
</dbReference>
<dbReference type="VEuPathDB" id="VectorBase:MDOMA2_000740"/>
<dbReference type="PROSITE" id="PS51885">
    <property type="entry name" value="NEPRILYSIN"/>
    <property type="match status" value="1"/>
</dbReference>
<evidence type="ECO:0000313" key="5">
    <source>
        <dbReference type="EnsemblMetazoa" id="MDOA016885-PA"/>
    </source>
</evidence>
<evidence type="ECO:0000256" key="1">
    <source>
        <dbReference type="ARBA" id="ARBA00004401"/>
    </source>
</evidence>
<dbReference type="Proteomes" id="UP001652621">
    <property type="component" value="Unplaced"/>
</dbReference>
<evidence type="ECO:0000313" key="6">
    <source>
        <dbReference type="Proteomes" id="UP001652621"/>
    </source>
</evidence>
<dbReference type="PANTHER" id="PTHR11733:SF167">
    <property type="entry name" value="FI17812P1-RELATED"/>
    <property type="match status" value="1"/>
</dbReference>
<reference evidence="5" key="1">
    <citation type="submission" date="2020-05" db="UniProtKB">
        <authorList>
            <consortium name="EnsemblMetazoa"/>
        </authorList>
    </citation>
    <scope>IDENTIFICATION</scope>
    <source>
        <strain evidence="5">Aabys</strain>
    </source>
</reference>
<reference evidence="7" key="2">
    <citation type="submission" date="2025-04" db="UniProtKB">
        <authorList>
            <consortium name="RefSeq"/>
        </authorList>
    </citation>
    <scope>IDENTIFICATION</scope>
    <source>
        <strain evidence="7">Aabys</strain>
    </source>
</reference>
<dbReference type="InterPro" id="IPR008753">
    <property type="entry name" value="Peptidase_M13_N"/>
</dbReference>
<dbReference type="AlphaFoldDB" id="A0A1I8NL47"/>
<dbReference type="VEuPathDB" id="VectorBase:MDOA016885"/>
<dbReference type="EnsemblMetazoa" id="MDOA016885-RA">
    <property type="protein sequence ID" value="MDOA016885-PA"/>
    <property type="gene ID" value="MDOA016885"/>
</dbReference>
<dbReference type="InterPro" id="IPR024079">
    <property type="entry name" value="MetalloPept_cat_dom_sf"/>
</dbReference>
<feature type="chain" id="PRO_5044561842" evidence="3">
    <location>
        <begin position="24"/>
        <end position="590"/>
    </location>
</feature>
<dbReference type="GO" id="GO:0004222">
    <property type="term" value="F:metalloendopeptidase activity"/>
    <property type="evidence" value="ECO:0007669"/>
    <property type="project" value="InterPro"/>
</dbReference>
<dbReference type="GO" id="GO:0016485">
    <property type="term" value="P:protein processing"/>
    <property type="evidence" value="ECO:0007669"/>
    <property type="project" value="TreeGrafter"/>
</dbReference>
<dbReference type="SUPFAM" id="SSF55486">
    <property type="entry name" value="Metalloproteases ('zincins'), catalytic domain"/>
    <property type="match status" value="1"/>
</dbReference>
<keyword evidence="3" id="KW-0732">Signal</keyword>
<protein>
    <submittedName>
        <fullName evidence="7">Uncharacterized protein LOC105261681</fullName>
    </submittedName>
</protein>
<sequence>MKLFFHLAVVAFFLCVVVARANATEDPKILNQNYYRHLMENLDKGKSPCSKFYPYVCAKWIESNKENKDTYDSIQQLMNYEANMEIIEYLEKTPVADMPDHVKIVKDFYESCTKSKELKLKEFMHHIEKEDNMKWALLTPLENKDVVFDWPSTMAIFRKYGFNDFLVEQWNGPKSIFKYIKKSNMKHLRKNLRLPEGTMDFMDLWSLIDDFEDKYNEVEVQKPEERLYKFKDLPYAWFKKYLTTLMEPHHLDDNMEINIYNIVCLEDLDKLLRDYDAAFLCRYLEVRFLLYLEEVDIPGNANECMTQAKMIFTMATDWIYKELHPEVLQEIPRLDQMFENLIRNVNSTLQMAAKPTIVPLEFFEKLETMKLQVGQLPLENSEEILKSNYENMKLDLQDYPGIYLKMLQFYFETQMKVAATTPSASVEKLYKTPTYSLQSWDFRPTYEAETNRLILPFAAMRPPFYHVAYDDIFKVSSMGSILTANIFGPLYYMEGLPNSDIDILSESMALYSTYEIYFSSLQPEELSRYESMFNMTSLQELKQLFYINALHYSCELDDDDEDILNLHVINMSGFNEAFECNVNKFLKQLS</sequence>
<evidence type="ECO:0000259" key="4">
    <source>
        <dbReference type="Pfam" id="PF05649"/>
    </source>
</evidence>
<name>A0A1I8NL47_MUSDO</name>
<keyword evidence="6" id="KW-1185">Reference proteome</keyword>
<feature type="domain" description="Peptidase M13 N-terminal" evidence="4">
    <location>
        <begin position="48"/>
        <end position="170"/>
    </location>
</feature>
<dbReference type="Pfam" id="PF05649">
    <property type="entry name" value="Peptidase_M13_N"/>
    <property type="match status" value="1"/>
</dbReference>
<evidence type="ECO:0000256" key="3">
    <source>
        <dbReference type="SAM" id="SignalP"/>
    </source>
</evidence>
<organism evidence="5">
    <name type="scientific">Musca domestica</name>
    <name type="common">House fly</name>
    <dbReference type="NCBI Taxonomy" id="7370"/>
    <lineage>
        <taxon>Eukaryota</taxon>
        <taxon>Metazoa</taxon>
        <taxon>Ecdysozoa</taxon>
        <taxon>Arthropoda</taxon>
        <taxon>Hexapoda</taxon>
        <taxon>Insecta</taxon>
        <taxon>Pterygota</taxon>
        <taxon>Neoptera</taxon>
        <taxon>Endopterygota</taxon>
        <taxon>Diptera</taxon>
        <taxon>Brachycera</taxon>
        <taxon>Muscomorpha</taxon>
        <taxon>Muscoidea</taxon>
        <taxon>Muscidae</taxon>
        <taxon>Musca</taxon>
    </lineage>
</organism>
<dbReference type="PANTHER" id="PTHR11733">
    <property type="entry name" value="ZINC METALLOPROTEASE FAMILY M13 NEPRILYSIN-RELATED"/>
    <property type="match status" value="1"/>
</dbReference>
<comment type="similarity">
    <text evidence="2">Belongs to the peptidase M13 family.</text>
</comment>
<dbReference type="GeneID" id="105261681"/>
<dbReference type="InterPro" id="IPR042089">
    <property type="entry name" value="Peptidase_M13_dom_2"/>
</dbReference>
<feature type="signal peptide" evidence="3">
    <location>
        <begin position="1"/>
        <end position="23"/>
    </location>
</feature>
<accession>A0A1I8NL47</accession>